<reference evidence="2" key="2">
    <citation type="submission" date="2018-05" db="EMBL/GenBank/DDBJ databases">
        <title>OpunRS2 (Oryza punctata Reference Sequence Version 2).</title>
        <authorList>
            <person name="Zhang J."/>
            <person name="Kudrna D."/>
            <person name="Lee S."/>
            <person name="Talag J."/>
            <person name="Welchert J."/>
            <person name="Wing R.A."/>
        </authorList>
    </citation>
    <scope>NUCLEOTIDE SEQUENCE [LARGE SCALE GENOMIC DNA]</scope>
</reference>
<dbReference type="InterPro" id="IPR022146">
    <property type="entry name" value="DUF3678"/>
</dbReference>
<sequence length="81" mass="8918">MPPYAYSGHSAAIVTALGWWSSYLYMATNVTVQAVGPAISPSSSSSMSHRQHRRIFLGYTSLFSGNCVLLRQFFLYVVLAP</sequence>
<dbReference type="HOGENOM" id="CLU_184157_0_0_1"/>
<keyword evidence="1" id="KW-0812">Transmembrane</keyword>
<evidence type="ECO:0000313" key="2">
    <source>
        <dbReference type="EnsemblPlants" id="OPUNC08G07470.1"/>
    </source>
</evidence>
<dbReference type="EnsemblPlants" id="OPUNC08G07470.1">
    <property type="protein sequence ID" value="OPUNC08G07470.1"/>
    <property type="gene ID" value="OPUNC08G07470"/>
</dbReference>
<accession>A0A0E0LSY0</accession>
<evidence type="ECO:0000256" key="1">
    <source>
        <dbReference type="SAM" id="Phobius"/>
    </source>
</evidence>
<protein>
    <submittedName>
        <fullName evidence="2">Uncharacterized protein</fullName>
    </submittedName>
</protein>
<feature type="transmembrane region" description="Helical" evidence="1">
    <location>
        <begin position="12"/>
        <end position="35"/>
    </location>
</feature>
<dbReference type="Proteomes" id="UP000026962">
    <property type="component" value="Chromosome 8"/>
</dbReference>
<evidence type="ECO:0000313" key="3">
    <source>
        <dbReference type="Proteomes" id="UP000026962"/>
    </source>
</evidence>
<keyword evidence="1" id="KW-0472">Membrane</keyword>
<dbReference type="AlphaFoldDB" id="A0A0E0LSY0"/>
<dbReference type="Pfam" id="PF12435">
    <property type="entry name" value="DUF3678"/>
    <property type="match status" value="1"/>
</dbReference>
<name>A0A0E0LSY0_ORYPU</name>
<organism evidence="2">
    <name type="scientific">Oryza punctata</name>
    <name type="common">Red rice</name>
    <dbReference type="NCBI Taxonomy" id="4537"/>
    <lineage>
        <taxon>Eukaryota</taxon>
        <taxon>Viridiplantae</taxon>
        <taxon>Streptophyta</taxon>
        <taxon>Embryophyta</taxon>
        <taxon>Tracheophyta</taxon>
        <taxon>Spermatophyta</taxon>
        <taxon>Magnoliopsida</taxon>
        <taxon>Liliopsida</taxon>
        <taxon>Poales</taxon>
        <taxon>Poaceae</taxon>
        <taxon>BOP clade</taxon>
        <taxon>Oryzoideae</taxon>
        <taxon>Oryzeae</taxon>
        <taxon>Oryzinae</taxon>
        <taxon>Oryza</taxon>
    </lineage>
</organism>
<keyword evidence="1" id="KW-1133">Transmembrane helix</keyword>
<keyword evidence="3" id="KW-1185">Reference proteome</keyword>
<proteinExistence type="predicted"/>
<feature type="transmembrane region" description="Helical" evidence="1">
    <location>
        <begin position="56"/>
        <end position="79"/>
    </location>
</feature>
<reference evidence="2" key="1">
    <citation type="submission" date="2015-04" db="UniProtKB">
        <authorList>
            <consortium name="EnsemblPlants"/>
        </authorList>
    </citation>
    <scope>IDENTIFICATION</scope>
</reference>
<dbReference type="Gramene" id="OPUNC08G07470.1">
    <property type="protein sequence ID" value="OPUNC08G07470.1"/>
    <property type="gene ID" value="OPUNC08G07470"/>
</dbReference>